<dbReference type="InterPro" id="IPR011078">
    <property type="entry name" value="PyrdxlP_homeostasis"/>
</dbReference>
<comment type="function">
    <text evidence="2">Pyridoxal 5'-phosphate (PLP)-binding protein, which is involved in PLP homeostasis.</text>
</comment>
<evidence type="ECO:0000256" key="2">
    <source>
        <dbReference type="HAMAP-Rule" id="MF_02087"/>
    </source>
</evidence>
<dbReference type="PANTHER" id="PTHR10146">
    <property type="entry name" value="PROLINE SYNTHETASE CO-TRANSCRIBED BACTERIAL HOMOLOG PROTEIN"/>
    <property type="match status" value="1"/>
</dbReference>
<evidence type="ECO:0000256" key="1">
    <source>
        <dbReference type="ARBA" id="ARBA00022898"/>
    </source>
</evidence>
<dbReference type="EMBL" id="AP017372">
    <property type="protein sequence ID" value="BAU56421.1"/>
    <property type="molecule type" value="Genomic_DNA"/>
</dbReference>
<keyword evidence="7" id="KW-1185">Reference proteome</keyword>
<name>A0A0X8X6E1_HALHR</name>
<dbReference type="KEGG" id="hhk:HH1059_23520"/>
<dbReference type="NCBIfam" id="TIGR00044">
    <property type="entry name" value="YggS family pyridoxal phosphate-dependent enzyme"/>
    <property type="match status" value="1"/>
</dbReference>
<dbReference type="HAMAP" id="MF_02087">
    <property type="entry name" value="PLP_homeostasis"/>
    <property type="match status" value="1"/>
</dbReference>
<dbReference type="PANTHER" id="PTHR10146:SF14">
    <property type="entry name" value="PYRIDOXAL PHOSPHATE HOMEOSTASIS PROTEIN"/>
    <property type="match status" value="1"/>
</dbReference>
<dbReference type="InterPro" id="IPR029066">
    <property type="entry name" value="PLP-binding_barrel"/>
</dbReference>
<evidence type="ECO:0000256" key="4">
    <source>
        <dbReference type="RuleBase" id="RU004514"/>
    </source>
</evidence>
<sequence>MNAPNPDIATNLERVIERIRSAEVAYGRTPNSVSLLAVSKRQPVEAIRAAYQAGQLAFGENYLQEAAEKQSTFASSDIEWHLVGSLQSNKTRAAATTFDWVHTIDRAKIAQRLSDQRPDALPPINICLQVNISEETQKAGCSPEEVLPLAAATADLPGVRLRGLMAIPEPSTDCTEQRRSFAKLRKLYEQLQDEGFRMDTLSMGMSLDLDAAIAEGANYVRVGTAIFGPRNN</sequence>
<reference evidence="6" key="1">
    <citation type="submission" date="2016-02" db="EMBL/GenBank/DDBJ databases">
        <title>Halorhodospira halochloris DSM-1059 complete genome, version 2.</title>
        <authorList>
            <person name="Tsukatani Y."/>
        </authorList>
    </citation>
    <scope>NUCLEOTIDE SEQUENCE</scope>
    <source>
        <strain evidence="6">DSM 1059</strain>
    </source>
</reference>
<dbReference type="Proteomes" id="UP000218890">
    <property type="component" value="Chromosome"/>
</dbReference>
<evidence type="ECO:0000259" key="5">
    <source>
        <dbReference type="Pfam" id="PF01168"/>
    </source>
</evidence>
<dbReference type="CDD" id="cd06824">
    <property type="entry name" value="PLPDE_III_Yggs_like"/>
    <property type="match status" value="1"/>
</dbReference>
<keyword evidence="1 2" id="KW-0663">Pyridoxal phosphate</keyword>
<dbReference type="Pfam" id="PF01168">
    <property type="entry name" value="Ala_racemase_N"/>
    <property type="match status" value="1"/>
</dbReference>
<comment type="cofactor">
    <cofactor evidence="3">
        <name>pyridoxal 5'-phosphate</name>
        <dbReference type="ChEBI" id="CHEBI:597326"/>
    </cofactor>
</comment>
<dbReference type="SUPFAM" id="SSF51419">
    <property type="entry name" value="PLP-binding barrel"/>
    <property type="match status" value="1"/>
</dbReference>
<evidence type="ECO:0000256" key="3">
    <source>
        <dbReference type="PIRSR" id="PIRSR004848-1"/>
    </source>
</evidence>
<accession>A0A0X8X6E1</accession>
<dbReference type="RefSeq" id="WP_096406252.1">
    <property type="nucleotide sequence ID" value="NZ_AP017372.2"/>
</dbReference>
<comment type="similarity">
    <text evidence="2 4">Belongs to the pyridoxal phosphate-binding protein YggS/PROSC family.</text>
</comment>
<dbReference type="AlphaFoldDB" id="A0A0X8X6E1"/>
<dbReference type="FunFam" id="3.20.20.10:FF:000018">
    <property type="entry name" value="Pyridoxal phosphate homeostasis protein"/>
    <property type="match status" value="1"/>
</dbReference>
<dbReference type="PIRSF" id="PIRSF004848">
    <property type="entry name" value="YBL036c_PLPDEIII"/>
    <property type="match status" value="1"/>
</dbReference>
<gene>
    <name evidence="6" type="ORF">HH1059_23520</name>
</gene>
<dbReference type="GO" id="GO:0030170">
    <property type="term" value="F:pyridoxal phosphate binding"/>
    <property type="evidence" value="ECO:0007669"/>
    <property type="project" value="UniProtKB-UniRule"/>
</dbReference>
<dbReference type="InterPro" id="IPR001608">
    <property type="entry name" value="Ala_racemase_N"/>
</dbReference>
<dbReference type="Gene3D" id="3.20.20.10">
    <property type="entry name" value="Alanine racemase"/>
    <property type="match status" value="1"/>
</dbReference>
<dbReference type="OrthoDB" id="9804072at2"/>
<feature type="modified residue" description="N6-(pyridoxal phosphate)lysine" evidence="2 3">
    <location>
        <position position="40"/>
    </location>
</feature>
<proteinExistence type="inferred from homology"/>
<protein>
    <recommendedName>
        <fullName evidence="2">Pyridoxal phosphate homeostasis protein</fullName>
        <shortName evidence="2">PLP homeostasis protein</shortName>
    </recommendedName>
</protein>
<evidence type="ECO:0000313" key="7">
    <source>
        <dbReference type="Proteomes" id="UP000218890"/>
    </source>
</evidence>
<feature type="domain" description="Alanine racemase N-terminal" evidence="5">
    <location>
        <begin position="32"/>
        <end position="229"/>
    </location>
</feature>
<evidence type="ECO:0000313" key="6">
    <source>
        <dbReference type="EMBL" id="BAU56421.1"/>
    </source>
</evidence>
<organism evidence="6 7">
    <name type="scientific">Halorhodospira halochloris</name>
    <name type="common">Ectothiorhodospira halochloris</name>
    <dbReference type="NCBI Taxonomy" id="1052"/>
    <lineage>
        <taxon>Bacteria</taxon>
        <taxon>Pseudomonadati</taxon>
        <taxon>Pseudomonadota</taxon>
        <taxon>Gammaproteobacteria</taxon>
        <taxon>Chromatiales</taxon>
        <taxon>Ectothiorhodospiraceae</taxon>
        <taxon>Halorhodospira</taxon>
    </lineage>
</organism>